<dbReference type="Proteomes" id="UP001575181">
    <property type="component" value="Unassembled WGS sequence"/>
</dbReference>
<evidence type="ECO:0000259" key="2">
    <source>
        <dbReference type="Pfam" id="PF10099"/>
    </source>
</evidence>
<protein>
    <submittedName>
        <fullName evidence="3">Anti-sigma factor domain-containing protein</fullName>
    </submittedName>
</protein>
<keyword evidence="1" id="KW-0472">Membrane</keyword>
<feature type="transmembrane region" description="Helical" evidence="1">
    <location>
        <begin position="82"/>
        <end position="103"/>
    </location>
</feature>
<name>A0ABV4TW56_9GAMM</name>
<dbReference type="InterPro" id="IPR018764">
    <property type="entry name" value="RskA_C"/>
</dbReference>
<evidence type="ECO:0000313" key="3">
    <source>
        <dbReference type="EMBL" id="MFA9461560.1"/>
    </source>
</evidence>
<reference evidence="3 4" key="1">
    <citation type="submission" date="2024-08" db="EMBL/GenBank/DDBJ databases">
        <title>Whole-genome sequencing of halo(alkali)philic microorganisms from hypersaline lakes.</title>
        <authorList>
            <person name="Sorokin D.Y."/>
            <person name="Merkel A.Y."/>
            <person name="Messina E."/>
            <person name="Yakimov M."/>
        </authorList>
    </citation>
    <scope>NUCLEOTIDE SEQUENCE [LARGE SCALE GENOMIC DNA]</scope>
    <source>
        <strain evidence="3 4">Cl-TMA</strain>
    </source>
</reference>
<proteinExistence type="predicted"/>
<keyword evidence="4" id="KW-1185">Reference proteome</keyword>
<dbReference type="PANTHER" id="PTHR37461:SF1">
    <property type="entry name" value="ANTI-SIGMA-K FACTOR RSKA"/>
    <property type="match status" value="1"/>
</dbReference>
<dbReference type="Pfam" id="PF10099">
    <property type="entry name" value="RskA_C"/>
    <property type="match status" value="1"/>
</dbReference>
<dbReference type="RefSeq" id="WP_373656348.1">
    <property type="nucleotide sequence ID" value="NZ_JBGUAW010000008.1"/>
</dbReference>
<keyword evidence="1" id="KW-1133">Transmembrane helix</keyword>
<comment type="caution">
    <text evidence="3">The sequence shown here is derived from an EMBL/GenBank/DDBJ whole genome shotgun (WGS) entry which is preliminary data.</text>
</comment>
<evidence type="ECO:0000256" key="1">
    <source>
        <dbReference type="SAM" id="Phobius"/>
    </source>
</evidence>
<evidence type="ECO:0000313" key="4">
    <source>
        <dbReference type="Proteomes" id="UP001575181"/>
    </source>
</evidence>
<feature type="domain" description="Anti-sigma K factor RskA C-terminal" evidence="2">
    <location>
        <begin position="87"/>
        <end position="210"/>
    </location>
</feature>
<accession>A0ABV4TW56</accession>
<sequence>MGTLHGKARVRFERLLAVDADLRIKTQKWEERLAPLAEEAHPERPPEAVWTHIRDRLPTSDPLRPAAPADKPRISHWWDSLAFWRGLAAAALLLLAFVSWSGLGVHPGLAPERIAVISNARQEPVWVLSTGSPAGLLRVRTVQAPGMGPGRVCPLWLQWDGGKEVRRIAILPEEKGSSTFRIPENMPLDRARLAVSVEPAGDLPQEGPRGRLIYQGNWTRL</sequence>
<organism evidence="3 4">
    <name type="scientific">Thiohalorhabdus methylotrophus</name>
    <dbReference type="NCBI Taxonomy" id="3242694"/>
    <lineage>
        <taxon>Bacteria</taxon>
        <taxon>Pseudomonadati</taxon>
        <taxon>Pseudomonadota</taxon>
        <taxon>Gammaproteobacteria</taxon>
        <taxon>Thiohalorhabdales</taxon>
        <taxon>Thiohalorhabdaceae</taxon>
        <taxon>Thiohalorhabdus</taxon>
    </lineage>
</organism>
<dbReference type="PANTHER" id="PTHR37461">
    <property type="entry name" value="ANTI-SIGMA-K FACTOR RSKA"/>
    <property type="match status" value="1"/>
</dbReference>
<gene>
    <name evidence="3" type="ORF">ACERLL_12075</name>
</gene>
<dbReference type="EMBL" id="JBGUAW010000008">
    <property type="protein sequence ID" value="MFA9461560.1"/>
    <property type="molecule type" value="Genomic_DNA"/>
</dbReference>
<keyword evidence="1" id="KW-0812">Transmembrane</keyword>
<dbReference type="InterPro" id="IPR051474">
    <property type="entry name" value="Anti-sigma-K/W_factor"/>
</dbReference>